<accession>A0ABP9PKV5</accession>
<feature type="region of interest" description="Disordered" evidence="1">
    <location>
        <begin position="80"/>
        <end position="109"/>
    </location>
</feature>
<feature type="signal peptide" evidence="2">
    <location>
        <begin position="1"/>
        <end position="26"/>
    </location>
</feature>
<evidence type="ECO:0000256" key="1">
    <source>
        <dbReference type="SAM" id="MobiDB-lite"/>
    </source>
</evidence>
<keyword evidence="4" id="KW-1185">Reference proteome</keyword>
<protein>
    <submittedName>
        <fullName evidence="3">Uncharacterized protein</fullName>
    </submittedName>
</protein>
<proteinExistence type="predicted"/>
<evidence type="ECO:0000313" key="3">
    <source>
        <dbReference type="EMBL" id="GAA5147797.1"/>
    </source>
</evidence>
<sequence length="126" mass="13116">MLTWMKAKFWPAVLLAVALATGCASGGGDAPPPATNPTNADHLAQCQDGPCQVTVTAPAEFVLRGIRTELTVANGRVKLRQSTEDGSNNQVMSTGRGGRSSMSGDQGEVTIKVRSVEGNEVAMDIS</sequence>
<gene>
    <name evidence="3" type="ORF">GCM10023321_09190</name>
</gene>
<dbReference type="PROSITE" id="PS51257">
    <property type="entry name" value="PROKAR_LIPOPROTEIN"/>
    <property type="match status" value="1"/>
</dbReference>
<feature type="chain" id="PRO_5047086104" evidence="2">
    <location>
        <begin position="27"/>
        <end position="126"/>
    </location>
</feature>
<organism evidence="3 4">
    <name type="scientific">Pseudonocardia eucalypti</name>
    <dbReference type="NCBI Taxonomy" id="648755"/>
    <lineage>
        <taxon>Bacteria</taxon>
        <taxon>Bacillati</taxon>
        <taxon>Actinomycetota</taxon>
        <taxon>Actinomycetes</taxon>
        <taxon>Pseudonocardiales</taxon>
        <taxon>Pseudonocardiaceae</taxon>
        <taxon>Pseudonocardia</taxon>
    </lineage>
</organism>
<keyword evidence="2" id="KW-0732">Signal</keyword>
<dbReference type="Proteomes" id="UP001428817">
    <property type="component" value="Unassembled WGS sequence"/>
</dbReference>
<name>A0ABP9PKV5_9PSEU</name>
<evidence type="ECO:0000313" key="4">
    <source>
        <dbReference type="Proteomes" id="UP001428817"/>
    </source>
</evidence>
<dbReference type="EMBL" id="BAABJP010000003">
    <property type="protein sequence ID" value="GAA5147797.1"/>
    <property type="molecule type" value="Genomic_DNA"/>
</dbReference>
<comment type="caution">
    <text evidence="3">The sequence shown here is derived from an EMBL/GenBank/DDBJ whole genome shotgun (WGS) entry which is preliminary data.</text>
</comment>
<reference evidence="4" key="1">
    <citation type="journal article" date="2019" name="Int. J. Syst. Evol. Microbiol.">
        <title>The Global Catalogue of Microorganisms (GCM) 10K type strain sequencing project: providing services to taxonomists for standard genome sequencing and annotation.</title>
        <authorList>
            <consortium name="The Broad Institute Genomics Platform"/>
            <consortium name="The Broad Institute Genome Sequencing Center for Infectious Disease"/>
            <person name="Wu L."/>
            <person name="Ma J."/>
        </authorList>
    </citation>
    <scope>NUCLEOTIDE SEQUENCE [LARGE SCALE GENOMIC DNA]</scope>
    <source>
        <strain evidence="4">JCM 18303</strain>
    </source>
</reference>
<evidence type="ECO:0000256" key="2">
    <source>
        <dbReference type="SAM" id="SignalP"/>
    </source>
</evidence>